<keyword evidence="2" id="KW-0186">Copper</keyword>
<dbReference type="KEGG" id="cdi:DIP1391"/>
<dbReference type="GO" id="GO:0046688">
    <property type="term" value="P:response to copper ion"/>
    <property type="evidence" value="ECO:0007669"/>
    <property type="project" value="InterPro"/>
</dbReference>
<keyword evidence="4" id="KW-0812">Transmembrane</keyword>
<accession>Q6NGV9</accession>
<sequence>MQALNFNDFVPAIVVSISSDVSGEFVKGQCVRSTWQGVKFASIGALTGLFLLQQPVVAHDVVISSNPQDGAKVTEFPTTVELTFSGIPKKDFNTVALSRKSDSTVLYRGEPHLNGQVVSFTLPSNIEKQAGEYLIGFQITSSDGHSTKGRTTFTYVDPSQENGSSEVSAESELKPTTSEGLSSTVTFAAGGITLIALAIVSIFLVARRNSRKGK</sequence>
<gene>
    <name evidence="6" type="ordered locus">DIP1391</name>
</gene>
<dbReference type="GO" id="GO:0005507">
    <property type="term" value="F:copper ion binding"/>
    <property type="evidence" value="ECO:0007669"/>
    <property type="project" value="InterPro"/>
</dbReference>
<dbReference type="InterPro" id="IPR014755">
    <property type="entry name" value="Cu-Rt/internalin_Ig-like"/>
</dbReference>
<keyword evidence="7" id="KW-1185">Reference proteome</keyword>
<keyword evidence="4" id="KW-1133">Transmembrane helix</keyword>
<keyword evidence="1" id="KW-0732">Signal</keyword>
<dbReference type="STRING" id="257309.DIP1391"/>
<feature type="domain" description="CopC" evidence="5">
    <location>
        <begin position="59"/>
        <end position="154"/>
    </location>
</feature>
<dbReference type="Pfam" id="PF04234">
    <property type="entry name" value="CopC"/>
    <property type="match status" value="1"/>
</dbReference>
<evidence type="ECO:0000256" key="4">
    <source>
        <dbReference type="SAM" id="Phobius"/>
    </source>
</evidence>
<evidence type="ECO:0000256" key="3">
    <source>
        <dbReference type="SAM" id="MobiDB-lite"/>
    </source>
</evidence>
<dbReference type="GO" id="GO:0042597">
    <property type="term" value="C:periplasmic space"/>
    <property type="evidence" value="ECO:0007669"/>
    <property type="project" value="InterPro"/>
</dbReference>
<evidence type="ECO:0000313" key="7">
    <source>
        <dbReference type="Proteomes" id="UP000002198"/>
    </source>
</evidence>
<keyword evidence="4" id="KW-0472">Membrane</keyword>
<evidence type="ECO:0000313" key="6">
    <source>
        <dbReference type="EMBL" id="CAE49922.1"/>
    </source>
</evidence>
<evidence type="ECO:0000256" key="1">
    <source>
        <dbReference type="ARBA" id="ARBA00022729"/>
    </source>
</evidence>
<dbReference type="EMBL" id="BX248358">
    <property type="protein sequence ID" value="CAE49922.1"/>
    <property type="molecule type" value="Genomic_DNA"/>
</dbReference>
<dbReference type="InterPro" id="IPR007348">
    <property type="entry name" value="CopC_dom"/>
</dbReference>
<dbReference type="Gene3D" id="2.60.40.1220">
    <property type="match status" value="1"/>
</dbReference>
<organism evidence="6 7">
    <name type="scientific">Corynebacterium diphtheriae (strain ATCC 700971 / NCTC 13129 / Biotype gravis)</name>
    <dbReference type="NCBI Taxonomy" id="257309"/>
    <lineage>
        <taxon>Bacteria</taxon>
        <taxon>Bacillati</taxon>
        <taxon>Actinomycetota</taxon>
        <taxon>Actinomycetes</taxon>
        <taxon>Mycobacteriales</taxon>
        <taxon>Corynebacteriaceae</taxon>
        <taxon>Corynebacterium</taxon>
    </lineage>
</organism>
<dbReference type="SUPFAM" id="SSF81296">
    <property type="entry name" value="E set domains"/>
    <property type="match status" value="1"/>
</dbReference>
<name>Q6NGV9_CORDI</name>
<dbReference type="Proteomes" id="UP000002198">
    <property type="component" value="Chromosome"/>
</dbReference>
<dbReference type="InterPro" id="IPR014756">
    <property type="entry name" value="Ig_E-set"/>
</dbReference>
<proteinExistence type="predicted"/>
<protein>
    <submittedName>
        <fullName evidence="6">Membrane protein</fullName>
    </submittedName>
</protein>
<evidence type="ECO:0000256" key="2">
    <source>
        <dbReference type="ARBA" id="ARBA00023008"/>
    </source>
</evidence>
<dbReference type="AlphaFoldDB" id="Q6NGV9"/>
<dbReference type="HOGENOM" id="CLU_087859_1_1_11"/>
<feature type="transmembrane region" description="Helical" evidence="4">
    <location>
        <begin position="185"/>
        <end position="206"/>
    </location>
</feature>
<evidence type="ECO:0000259" key="5">
    <source>
        <dbReference type="Pfam" id="PF04234"/>
    </source>
</evidence>
<feature type="region of interest" description="Disordered" evidence="3">
    <location>
        <begin position="156"/>
        <end position="176"/>
    </location>
</feature>
<reference evidence="6 7" key="1">
    <citation type="journal article" date="2003" name="Nucleic Acids Res.">
        <title>The complete genome sequence and analysis of Corynebacterium diphtheriae NCTC13129.</title>
        <authorList>
            <person name="Cerdeno-Tarraga A.M."/>
            <person name="Efstratiou A."/>
            <person name="Dover L.G."/>
            <person name="Holden M.T.G."/>
            <person name="Pallen M."/>
            <person name="Bentley S.D."/>
            <person name="Besra G.S."/>
            <person name="Churcher C."/>
            <person name="James K.D."/>
            <person name="De Zoysa A."/>
            <person name="Chillingworth T."/>
            <person name="Cronin A."/>
            <person name="Dowd L."/>
            <person name="Feltwell T."/>
            <person name="Hamlin N."/>
            <person name="Holroyd S."/>
            <person name="Jagels K."/>
            <person name="Moule S."/>
            <person name="Quail M.A."/>
            <person name="Rabbinowitsch E."/>
            <person name="Rutherford K."/>
            <person name="Thomson N.R."/>
            <person name="Unwin L."/>
            <person name="Whitehead S."/>
            <person name="Barrell B.G.Parkhill.J."/>
        </authorList>
    </citation>
    <scope>NUCLEOTIDE SEQUENCE [LARGE SCALE GENOMIC DNA]</scope>
    <source>
        <strain evidence="7">ATCC 700971 / NCTC 13129 / Biotype gravis</strain>
    </source>
</reference>